<dbReference type="Gene3D" id="3.30.1540.10">
    <property type="entry name" value="formyl-coa transferase, domain 3"/>
    <property type="match status" value="2"/>
</dbReference>
<evidence type="ECO:0000256" key="1">
    <source>
        <dbReference type="ARBA" id="ARBA00008383"/>
    </source>
</evidence>
<dbReference type="PANTHER" id="PTHR48228">
    <property type="entry name" value="SUCCINYL-COA--D-CITRAMALATE COA-TRANSFERASE"/>
    <property type="match status" value="1"/>
</dbReference>
<evidence type="ECO:0000313" key="4">
    <source>
        <dbReference type="Proteomes" id="UP001499967"/>
    </source>
</evidence>
<dbReference type="RefSeq" id="WP_343941795.1">
    <property type="nucleotide sequence ID" value="NZ_BAAAHP010000075.1"/>
</dbReference>
<reference evidence="3 4" key="1">
    <citation type="journal article" date="2019" name="Int. J. Syst. Evol. Microbiol.">
        <title>The Global Catalogue of Microorganisms (GCM) 10K type strain sequencing project: providing services to taxonomists for standard genome sequencing and annotation.</title>
        <authorList>
            <consortium name="The Broad Institute Genomics Platform"/>
            <consortium name="The Broad Institute Genome Sequencing Center for Infectious Disease"/>
            <person name="Wu L."/>
            <person name="Ma J."/>
        </authorList>
    </citation>
    <scope>NUCLEOTIDE SEQUENCE [LARGE SCALE GENOMIC DNA]</scope>
    <source>
        <strain evidence="3 4">JCM 11117</strain>
    </source>
</reference>
<comment type="similarity">
    <text evidence="1">Belongs to the CoA-transferase III family.</text>
</comment>
<dbReference type="Gene3D" id="3.40.50.10540">
    <property type="entry name" value="Crotonobetainyl-coa:carnitine coa-transferase, domain 1"/>
    <property type="match status" value="2"/>
</dbReference>
<dbReference type="InterPro" id="IPR003673">
    <property type="entry name" value="CoA-Trfase_fam_III"/>
</dbReference>
<comment type="caution">
    <text evidence="3">The sequence shown here is derived from an EMBL/GenBank/DDBJ whole genome shotgun (WGS) entry which is preliminary data.</text>
</comment>
<dbReference type="Proteomes" id="UP001499967">
    <property type="component" value="Unassembled WGS sequence"/>
</dbReference>
<dbReference type="InterPro" id="IPR050509">
    <property type="entry name" value="CoA-transferase_III"/>
</dbReference>
<keyword evidence="2 3" id="KW-0808">Transferase</keyword>
<dbReference type="SUPFAM" id="SSF89796">
    <property type="entry name" value="CoA-transferase family III (CaiB/BaiF)"/>
    <property type="match status" value="2"/>
</dbReference>
<dbReference type="InterPro" id="IPR044855">
    <property type="entry name" value="CoA-Trfase_III_dom3_sf"/>
</dbReference>
<accession>A0ABN1Q0Q1</accession>
<dbReference type="PANTHER" id="PTHR48228:SF6">
    <property type="entry name" value="L-CARNITINE COA-TRANSFERASE"/>
    <property type="match status" value="1"/>
</dbReference>
<dbReference type="GO" id="GO:0016740">
    <property type="term" value="F:transferase activity"/>
    <property type="evidence" value="ECO:0007669"/>
    <property type="project" value="UniProtKB-KW"/>
</dbReference>
<dbReference type="InterPro" id="IPR023606">
    <property type="entry name" value="CoA-Trfase_III_dom_1_sf"/>
</dbReference>
<evidence type="ECO:0000313" key="3">
    <source>
        <dbReference type="EMBL" id="GAA0936096.1"/>
    </source>
</evidence>
<sequence>MALFGGCRVLDLTDERGLVAGRLLADLGADVVILEPPGGSTARRVPPLVAGSGSAYWEAFAAGRRGVEADLESDAGRRLTRDLAARSDIVLTSSPPATLRRWGLDARSLLAADPGLVHVHVSAFGADGPKADYQDSDLVVWAAGGALDPHRDEDRPPVRISSAQAFLHAGADAAGGALLAHLYRVRTGRGQAVEVSAQVSLGLATIGVALSHAAGDFAVSMWQSTSRRRVDLSGSGSATSPRRKKWVCRDGMVEMHLGMGPASGKFANALVGWLHAEGVVGDDAVALDWREIPRLLAEGAIDDADVEAVRDAVAAGIATRTKAQIAEAAVTHRVLAAGICDLSDIVGSPQLAARGFWADLGAGERRVRVPGPIAAMGDDAFRHDRPAPLCGEHTAEVVDEWLSGPPRGRREPVAPGWGAADSAAADPWRTVAPPGRVASDGALAGLRVLDLSWVVAGPMIGRALADCGATVVRVESGGRIETARAMGPYYDGLEGVERSVVYGNGNAGKLGVSLDLGRAEGREVVRALAAQADVVIESYSPGTMEKWGLGYDALREHNPDLIMLSTSIAGHTGPLARTAGYGNIGASLAGFMHLTGWPDLPPLGPFGPYTDFVGPRLSLVALLAALDDRRRTGRGRYVDVSQVEAGVWFLSAELAAHDRTGVVPQRRGNRDEGMAPHGVYPCLPEDDEDRYVAVAVRDDREWAALVRLMGRPDLACPRLRDLPGRIAHLEELDTAVAAWTGCRTAEEAERALQDVGIAAHVSASSRDLARDPQLAHLGHHVRLPHPELGEVVVEGPRWRFSDSPAVVRRAAPVLGQDTDDVLRTLLGLAPERIAELRDSGVLR</sequence>
<protein>
    <submittedName>
        <fullName evidence="3">CoA transferase</fullName>
    </submittedName>
</protein>
<dbReference type="EMBL" id="BAAAHP010000075">
    <property type="protein sequence ID" value="GAA0936096.1"/>
    <property type="molecule type" value="Genomic_DNA"/>
</dbReference>
<organism evidence="3 4">
    <name type="scientific">Pseudonocardia zijingensis</name>
    <dbReference type="NCBI Taxonomy" id="153376"/>
    <lineage>
        <taxon>Bacteria</taxon>
        <taxon>Bacillati</taxon>
        <taxon>Actinomycetota</taxon>
        <taxon>Actinomycetes</taxon>
        <taxon>Pseudonocardiales</taxon>
        <taxon>Pseudonocardiaceae</taxon>
        <taxon>Pseudonocardia</taxon>
    </lineage>
</organism>
<proteinExistence type="inferred from homology"/>
<name>A0ABN1Q0Q1_9PSEU</name>
<dbReference type="Pfam" id="PF02515">
    <property type="entry name" value="CoA_transf_3"/>
    <property type="match status" value="2"/>
</dbReference>
<keyword evidence="4" id="KW-1185">Reference proteome</keyword>
<evidence type="ECO:0000256" key="2">
    <source>
        <dbReference type="ARBA" id="ARBA00022679"/>
    </source>
</evidence>
<gene>
    <name evidence="3" type="ORF">GCM10009559_28130</name>
</gene>